<dbReference type="EMBL" id="CP095074">
    <property type="protein sequence ID" value="UOQ92301.1"/>
    <property type="molecule type" value="Genomic_DNA"/>
</dbReference>
<dbReference type="Proteomes" id="UP000831880">
    <property type="component" value="Chromosome"/>
</dbReference>
<dbReference type="RefSeq" id="WP_244751911.1">
    <property type="nucleotide sequence ID" value="NZ_CP095074.1"/>
</dbReference>
<keyword evidence="1" id="KW-0472">Membrane</keyword>
<reference evidence="2 3" key="1">
    <citation type="submission" date="2022-04" db="EMBL/GenBank/DDBJ databases">
        <title>Halobacillus sp. isolated from saltern.</title>
        <authorList>
            <person name="Won M."/>
            <person name="Lee C.-M."/>
            <person name="Woen H.-Y."/>
            <person name="Kwon S.-W."/>
        </authorList>
    </citation>
    <scope>NUCLEOTIDE SEQUENCE [LARGE SCALE GENOMIC DNA]</scope>
    <source>
        <strain evidence="2 3">SSTM10-2</strain>
    </source>
</reference>
<organism evidence="2 3">
    <name type="scientific">Halobacillus shinanisalinarum</name>
    <dbReference type="NCBI Taxonomy" id="2932258"/>
    <lineage>
        <taxon>Bacteria</taxon>
        <taxon>Bacillati</taxon>
        <taxon>Bacillota</taxon>
        <taxon>Bacilli</taxon>
        <taxon>Bacillales</taxon>
        <taxon>Bacillaceae</taxon>
        <taxon>Halobacillus</taxon>
    </lineage>
</organism>
<name>A0ABY4GWG6_9BACI</name>
<keyword evidence="1" id="KW-1133">Transmembrane helix</keyword>
<accession>A0ABY4GWG6</accession>
<keyword evidence="3" id="KW-1185">Reference proteome</keyword>
<sequence>MVDKRKNISKRDKRKDIARFIYILAVIVASPFLRDKFSIIGALVIALGAYFFLIYIVDLFTKDGGNS</sequence>
<feature type="transmembrane region" description="Helical" evidence="1">
    <location>
        <begin position="16"/>
        <end position="33"/>
    </location>
</feature>
<evidence type="ECO:0000313" key="2">
    <source>
        <dbReference type="EMBL" id="UOQ92301.1"/>
    </source>
</evidence>
<proteinExistence type="predicted"/>
<gene>
    <name evidence="2" type="ORF">MUO14_17745</name>
</gene>
<protein>
    <submittedName>
        <fullName evidence="2">Uncharacterized protein</fullName>
    </submittedName>
</protein>
<evidence type="ECO:0000313" key="3">
    <source>
        <dbReference type="Proteomes" id="UP000831880"/>
    </source>
</evidence>
<keyword evidence="1" id="KW-0812">Transmembrane</keyword>
<evidence type="ECO:0000256" key="1">
    <source>
        <dbReference type="SAM" id="Phobius"/>
    </source>
</evidence>
<feature type="transmembrane region" description="Helical" evidence="1">
    <location>
        <begin position="39"/>
        <end position="61"/>
    </location>
</feature>